<keyword evidence="5" id="KW-1185">Reference proteome</keyword>
<organism evidence="4 5">
    <name type="scientific">Apodospora peruviana</name>
    <dbReference type="NCBI Taxonomy" id="516989"/>
    <lineage>
        <taxon>Eukaryota</taxon>
        <taxon>Fungi</taxon>
        <taxon>Dikarya</taxon>
        <taxon>Ascomycota</taxon>
        <taxon>Pezizomycotina</taxon>
        <taxon>Sordariomycetes</taxon>
        <taxon>Sordariomycetidae</taxon>
        <taxon>Sordariales</taxon>
        <taxon>Lasiosphaeriaceae</taxon>
        <taxon>Apodospora</taxon>
    </lineage>
</organism>
<evidence type="ECO:0000256" key="2">
    <source>
        <dbReference type="SAM" id="MobiDB-lite"/>
    </source>
</evidence>
<name>A0AAE0MBG6_9PEZI</name>
<evidence type="ECO:0000259" key="3">
    <source>
        <dbReference type="PROSITE" id="PS50089"/>
    </source>
</evidence>
<gene>
    <name evidence="4" type="ORF">B0H66DRAFT_530080</name>
</gene>
<reference evidence="4" key="2">
    <citation type="submission" date="2023-06" db="EMBL/GenBank/DDBJ databases">
        <authorList>
            <consortium name="Lawrence Berkeley National Laboratory"/>
            <person name="Haridas S."/>
            <person name="Hensen N."/>
            <person name="Bonometti L."/>
            <person name="Westerberg I."/>
            <person name="Brannstrom I.O."/>
            <person name="Guillou S."/>
            <person name="Cros-Aarteil S."/>
            <person name="Calhoun S."/>
            <person name="Kuo A."/>
            <person name="Mondo S."/>
            <person name="Pangilinan J."/>
            <person name="Riley R."/>
            <person name="Labutti K."/>
            <person name="Andreopoulos B."/>
            <person name="Lipzen A."/>
            <person name="Chen C."/>
            <person name="Yanf M."/>
            <person name="Daum C."/>
            <person name="Ng V."/>
            <person name="Clum A."/>
            <person name="Steindorff A."/>
            <person name="Ohm R."/>
            <person name="Martin F."/>
            <person name="Silar P."/>
            <person name="Natvig D."/>
            <person name="Lalanne C."/>
            <person name="Gautier V."/>
            <person name="Ament-Velasquez S.L."/>
            <person name="Kruys A."/>
            <person name="Hutchinson M.I."/>
            <person name="Powell A.J."/>
            <person name="Barry K."/>
            <person name="Miller A.N."/>
            <person name="Grigoriev I.V."/>
            <person name="Debuchy R."/>
            <person name="Gladieux P."/>
            <person name="Thoren M.H."/>
            <person name="Johannesson H."/>
        </authorList>
    </citation>
    <scope>NUCLEOTIDE SEQUENCE</scope>
    <source>
        <strain evidence="4">CBS 118394</strain>
    </source>
</reference>
<feature type="region of interest" description="Disordered" evidence="2">
    <location>
        <begin position="141"/>
        <end position="247"/>
    </location>
</feature>
<accession>A0AAE0MBG6</accession>
<dbReference type="InterPro" id="IPR001841">
    <property type="entry name" value="Znf_RING"/>
</dbReference>
<reference evidence="4" key="1">
    <citation type="journal article" date="2023" name="Mol. Phylogenet. Evol.">
        <title>Genome-scale phylogeny and comparative genomics of the fungal order Sordariales.</title>
        <authorList>
            <person name="Hensen N."/>
            <person name="Bonometti L."/>
            <person name="Westerberg I."/>
            <person name="Brannstrom I.O."/>
            <person name="Guillou S."/>
            <person name="Cros-Aarteil S."/>
            <person name="Calhoun S."/>
            <person name="Haridas S."/>
            <person name="Kuo A."/>
            <person name="Mondo S."/>
            <person name="Pangilinan J."/>
            <person name="Riley R."/>
            <person name="LaButti K."/>
            <person name="Andreopoulos B."/>
            <person name="Lipzen A."/>
            <person name="Chen C."/>
            <person name="Yan M."/>
            <person name="Daum C."/>
            <person name="Ng V."/>
            <person name="Clum A."/>
            <person name="Steindorff A."/>
            <person name="Ohm R.A."/>
            <person name="Martin F."/>
            <person name="Silar P."/>
            <person name="Natvig D.O."/>
            <person name="Lalanne C."/>
            <person name="Gautier V."/>
            <person name="Ament-Velasquez S.L."/>
            <person name="Kruys A."/>
            <person name="Hutchinson M.I."/>
            <person name="Powell A.J."/>
            <person name="Barry K."/>
            <person name="Miller A.N."/>
            <person name="Grigoriev I.V."/>
            <person name="Debuchy R."/>
            <person name="Gladieux P."/>
            <person name="Hiltunen Thoren M."/>
            <person name="Johannesson H."/>
        </authorList>
    </citation>
    <scope>NUCLEOTIDE SEQUENCE</scope>
    <source>
        <strain evidence="4">CBS 118394</strain>
    </source>
</reference>
<feature type="domain" description="RING-type" evidence="3">
    <location>
        <begin position="53"/>
        <end position="124"/>
    </location>
</feature>
<keyword evidence="1" id="KW-0862">Zinc</keyword>
<keyword evidence="1" id="KW-0479">Metal-binding</keyword>
<dbReference type="GO" id="GO:0008270">
    <property type="term" value="F:zinc ion binding"/>
    <property type="evidence" value="ECO:0007669"/>
    <property type="project" value="UniProtKB-KW"/>
</dbReference>
<dbReference type="AlphaFoldDB" id="A0AAE0MBG6"/>
<evidence type="ECO:0000313" key="4">
    <source>
        <dbReference type="EMBL" id="KAK3326075.1"/>
    </source>
</evidence>
<feature type="compositionally biased region" description="Polar residues" evidence="2">
    <location>
        <begin position="146"/>
        <end position="159"/>
    </location>
</feature>
<feature type="compositionally biased region" description="Acidic residues" evidence="2">
    <location>
        <begin position="192"/>
        <end position="202"/>
    </location>
</feature>
<keyword evidence="1" id="KW-0863">Zinc-finger</keyword>
<dbReference type="PROSITE" id="PS50089">
    <property type="entry name" value="ZF_RING_2"/>
    <property type="match status" value="1"/>
</dbReference>
<evidence type="ECO:0000256" key="1">
    <source>
        <dbReference type="PROSITE-ProRule" id="PRU00175"/>
    </source>
</evidence>
<dbReference type="SUPFAM" id="SSF57850">
    <property type="entry name" value="RING/U-box"/>
    <property type="match status" value="1"/>
</dbReference>
<sequence>MSPISTQPQEVQDQDMTGAAENTVEETYWPNIERYINHPNPVEADLPKPVVNCAICSRELIVPGLQGDVEDQDAEKYDSQDDSNAPEEMRLLDRCQHVLGNSCFVRCLQVAAEQFKSPRCPFCRVKVFSQSMSPVRAETIRARRPTTGQMRPAASQSRTAPRHRLSRPRITISRTPRPPPIPRLPVNRRADVEEEMVDDDDVLQTRSPNRPPPNTPADDSTSSIRYSLRPTQADDTRRIIGYSLRPR</sequence>
<dbReference type="EMBL" id="JAUEDM010000002">
    <property type="protein sequence ID" value="KAK3326075.1"/>
    <property type="molecule type" value="Genomic_DNA"/>
</dbReference>
<feature type="compositionally biased region" description="Polar residues" evidence="2">
    <location>
        <begin position="1"/>
        <end position="15"/>
    </location>
</feature>
<dbReference type="InterPro" id="IPR013083">
    <property type="entry name" value="Znf_RING/FYVE/PHD"/>
</dbReference>
<feature type="region of interest" description="Disordered" evidence="2">
    <location>
        <begin position="1"/>
        <end position="24"/>
    </location>
</feature>
<proteinExistence type="predicted"/>
<protein>
    <recommendedName>
        <fullName evidence="3">RING-type domain-containing protein</fullName>
    </recommendedName>
</protein>
<dbReference type="Gene3D" id="3.30.40.10">
    <property type="entry name" value="Zinc/RING finger domain, C3HC4 (zinc finger)"/>
    <property type="match status" value="1"/>
</dbReference>
<evidence type="ECO:0000313" key="5">
    <source>
        <dbReference type="Proteomes" id="UP001283341"/>
    </source>
</evidence>
<dbReference type="Proteomes" id="UP001283341">
    <property type="component" value="Unassembled WGS sequence"/>
</dbReference>
<comment type="caution">
    <text evidence="4">The sequence shown here is derived from an EMBL/GenBank/DDBJ whole genome shotgun (WGS) entry which is preliminary data.</text>
</comment>